<feature type="compositionally biased region" description="Low complexity" evidence="1">
    <location>
        <begin position="90"/>
        <end position="102"/>
    </location>
</feature>
<dbReference type="OrthoDB" id="7776983at2"/>
<evidence type="ECO:0000313" key="3">
    <source>
        <dbReference type="EMBL" id="RJL20138.1"/>
    </source>
</evidence>
<reference evidence="4" key="1">
    <citation type="submission" date="2018-09" db="EMBL/GenBank/DDBJ databases">
        <title>Paracoccus onubensis nov. sp. a moderate halophilic bacterium isolated from Gruta de las Maravillas (Aracena, Spain).</title>
        <authorList>
            <person name="Jurado V."/>
            <person name="Gutierrez-Patricio S."/>
            <person name="Gonzalez-Pimentel J.L."/>
            <person name="Miller A.Z."/>
            <person name="Laiz L."/>
            <person name="Saiz-Jimenez C."/>
        </authorList>
    </citation>
    <scope>NUCLEOTIDE SEQUENCE [LARGE SCALE GENOMIC DNA]</scope>
    <source>
        <strain evidence="4">DSM 26381</strain>
    </source>
</reference>
<gene>
    <name evidence="3" type="ORF">D3P05_04005</name>
</gene>
<protein>
    <submittedName>
        <fullName evidence="3">Uncharacterized protein</fullName>
    </submittedName>
</protein>
<feature type="compositionally biased region" description="Acidic residues" evidence="1">
    <location>
        <begin position="103"/>
        <end position="122"/>
    </location>
</feature>
<keyword evidence="4" id="KW-1185">Reference proteome</keyword>
<feature type="transmembrane region" description="Helical" evidence="2">
    <location>
        <begin position="32"/>
        <end position="51"/>
    </location>
</feature>
<name>A0A419AAP6_9RHOB</name>
<evidence type="ECO:0000313" key="4">
    <source>
        <dbReference type="Proteomes" id="UP000283587"/>
    </source>
</evidence>
<comment type="caution">
    <text evidence="3">The sequence shown here is derived from an EMBL/GenBank/DDBJ whole genome shotgun (WGS) entry which is preliminary data.</text>
</comment>
<dbReference type="EMBL" id="QZEW01000012">
    <property type="protein sequence ID" value="RJL20138.1"/>
    <property type="molecule type" value="Genomic_DNA"/>
</dbReference>
<feature type="region of interest" description="Disordered" evidence="1">
    <location>
        <begin position="75"/>
        <end position="130"/>
    </location>
</feature>
<keyword evidence="2" id="KW-0812">Transmembrane</keyword>
<keyword evidence="2" id="KW-1133">Transmembrane helix</keyword>
<sequence length="130" mass="12879">MSDYLLLGGIALGVLSILVAVVQLLQTRPPRAAAITLVLAIVALLAGAWLAPEPFRLSQICDAWTRVTGGVVAPAEQAAPEAAEPEAAEPEAAPEAAASETVEPAEADASEDAGADGAEADGAEGAAGNP</sequence>
<proteinExistence type="predicted"/>
<keyword evidence="2" id="KW-0472">Membrane</keyword>
<feature type="transmembrane region" description="Helical" evidence="2">
    <location>
        <begin position="6"/>
        <end position="25"/>
    </location>
</feature>
<dbReference type="Proteomes" id="UP000283587">
    <property type="component" value="Unassembled WGS sequence"/>
</dbReference>
<evidence type="ECO:0000256" key="2">
    <source>
        <dbReference type="SAM" id="Phobius"/>
    </source>
</evidence>
<dbReference type="RefSeq" id="WP_119896892.1">
    <property type="nucleotide sequence ID" value="NZ_QNRC01000015.1"/>
</dbReference>
<accession>A0A419AAP6</accession>
<dbReference type="AlphaFoldDB" id="A0A419AAP6"/>
<evidence type="ECO:0000256" key="1">
    <source>
        <dbReference type="SAM" id="MobiDB-lite"/>
    </source>
</evidence>
<organism evidence="3 4">
    <name type="scientific">Paracoccus siganidrum</name>
    <dbReference type="NCBI Taxonomy" id="1276757"/>
    <lineage>
        <taxon>Bacteria</taxon>
        <taxon>Pseudomonadati</taxon>
        <taxon>Pseudomonadota</taxon>
        <taxon>Alphaproteobacteria</taxon>
        <taxon>Rhodobacterales</taxon>
        <taxon>Paracoccaceae</taxon>
        <taxon>Paracoccus</taxon>
    </lineage>
</organism>